<dbReference type="Proteomes" id="UP001221898">
    <property type="component" value="Unassembled WGS sequence"/>
</dbReference>
<organism evidence="2 3">
    <name type="scientific">Aldrovandia affinis</name>
    <dbReference type="NCBI Taxonomy" id="143900"/>
    <lineage>
        <taxon>Eukaryota</taxon>
        <taxon>Metazoa</taxon>
        <taxon>Chordata</taxon>
        <taxon>Craniata</taxon>
        <taxon>Vertebrata</taxon>
        <taxon>Euteleostomi</taxon>
        <taxon>Actinopterygii</taxon>
        <taxon>Neopterygii</taxon>
        <taxon>Teleostei</taxon>
        <taxon>Notacanthiformes</taxon>
        <taxon>Halosauridae</taxon>
        <taxon>Aldrovandia</taxon>
    </lineage>
</organism>
<name>A0AAD7T4I4_9TELE</name>
<evidence type="ECO:0000256" key="1">
    <source>
        <dbReference type="SAM" id="MobiDB-lite"/>
    </source>
</evidence>
<dbReference type="AlphaFoldDB" id="A0AAD7T4I4"/>
<keyword evidence="3" id="KW-1185">Reference proteome</keyword>
<dbReference type="EMBL" id="JAINUG010000014">
    <property type="protein sequence ID" value="KAJ8413793.1"/>
    <property type="molecule type" value="Genomic_DNA"/>
</dbReference>
<sequence length="171" mass="19203">MGSVIRGRYRLLATARPCAKLPATSSFLHAFRRCRLAASQRLPELCHQPRVTSDCTGMCEIVLVRRHVDLPAVHGDPGRMGSGRPKAVTSTSRSTSSLLQRRLERLKRERQDQIKCSNVERKERNASQSGCLGSLSEKKDSKDRPRSIDKQSTHSLRPEQCPQQLKTHFSG</sequence>
<feature type="compositionally biased region" description="Basic and acidic residues" evidence="1">
    <location>
        <begin position="114"/>
        <end position="125"/>
    </location>
</feature>
<feature type="compositionally biased region" description="Polar residues" evidence="1">
    <location>
        <begin position="161"/>
        <end position="171"/>
    </location>
</feature>
<comment type="caution">
    <text evidence="2">The sequence shown here is derived from an EMBL/GenBank/DDBJ whole genome shotgun (WGS) entry which is preliminary data.</text>
</comment>
<accession>A0AAD7T4I4</accession>
<evidence type="ECO:0000313" key="2">
    <source>
        <dbReference type="EMBL" id="KAJ8413793.1"/>
    </source>
</evidence>
<feature type="compositionally biased region" description="Low complexity" evidence="1">
    <location>
        <begin position="90"/>
        <end position="99"/>
    </location>
</feature>
<evidence type="ECO:0000313" key="3">
    <source>
        <dbReference type="Proteomes" id="UP001221898"/>
    </source>
</evidence>
<feature type="compositionally biased region" description="Basic and acidic residues" evidence="1">
    <location>
        <begin position="136"/>
        <end position="152"/>
    </location>
</feature>
<proteinExistence type="predicted"/>
<gene>
    <name evidence="2" type="ORF">AAFF_G00063910</name>
</gene>
<protein>
    <submittedName>
        <fullName evidence="2">Uncharacterized protein</fullName>
    </submittedName>
</protein>
<feature type="region of interest" description="Disordered" evidence="1">
    <location>
        <begin position="72"/>
        <end position="99"/>
    </location>
</feature>
<reference evidence="2" key="1">
    <citation type="journal article" date="2023" name="Science">
        <title>Genome structures resolve the early diversification of teleost fishes.</title>
        <authorList>
            <person name="Parey E."/>
            <person name="Louis A."/>
            <person name="Montfort J."/>
            <person name="Bouchez O."/>
            <person name="Roques C."/>
            <person name="Iampietro C."/>
            <person name="Lluch J."/>
            <person name="Castinel A."/>
            <person name="Donnadieu C."/>
            <person name="Desvignes T."/>
            <person name="Floi Bucao C."/>
            <person name="Jouanno E."/>
            <person name="Wen M."/>
            <person name="Mejri S."/>
            <person name="Dirks R."/>
            <person name="Jansen H."/>
            <person name="Henkel C."/>
            <person name="Chen W.J."/>
            <person name="Zahm M."/>
            <person name="Cabau C."/>
            <person name="Klopp C."/>
            <person name="Thompson A.W."/>
            <person name="Robinson-Rechavi M."/>
            <person name="Braasch I."/>
            <person name="Lecointre G."/>
            <person name="Bobe J."/>
            <person name="Postlethwait J.H."/>
            <person name="Berthelot C."/>
            <person name="Roest Crollius H."/>
            <person name="Guiguen Y."/>
        </authorList>
    </citation>
    <scope>NUCLEOTIDE SEQUENCE</scope>
    <source>
        <strain evidence="2">NC1722</strain>
    </source>
</reference>
<feature type="region of interest" description="Disordered" evidence="1">
    <location>
        <begin position="114"/>
        <end position="171"/>
    </location>
</feature>